<dbReference type="InParanoid" id="G0MPE4"/>
<evidence type="ECO:0000256" key="4">
    <source>
        <dbReference type="ARBA" id="ARBA00022989"/>
    </source>
</evidence>
<evidence type="ECO:0000256" key="5">
    <source>
        <dbReference type="ARBA" id="ARBA00023040"/>
    </source>
</evidence>
<organism evidence="11">
    <name type="scientific">Caenorhabditis brenneri</name>
    <name type="common">Nematode worm</name>
    <dbReference type="NCBI Taxonomy" id="135651"/>
    <lineage>
        <taxon>Eukaryota</taxon>
        <taxon>Metazoa</taxon>
        <taxon>Ecdysozoa</taxon>
        <taxon>Nematoda</taxon>
        <taxon>Chromadorea</taxon>
        <taxon>Rhabditida</taxon>
        <taxon>Rhabditina</taxon>
        <taxon>Rhabditomorpha</taxon>
        <taxon>Rhabditoidea</taxon>
        <taxon>Rhabditidae</taxon>
        <taxon>Peloderinae</taxon>
        <taxon>Caenorhabditis</taxon>
    </lineage>
</organism>
<evidence type="ECO:0008006" key="12">
    <source>
        <dbReference type="Google" id="ProtNLM"/>
    </source>
</evidence>
<dbReference type="GO" id="GO:0004930">
    <property type="term" value="F:G protein-coupled receptor activity"/>
    <property type="evidence" value="ECO:0007669"/>
    <property type="project" value="UniProtKB-KW"/>
</dbReference>
<feature type="transmembrane region" description="Helical" evidence="9">
    <location>
        <begin position="186"/>
        <end position="214"/>
    </location>
</feature>
<gene>
    <name evidence="10" type="ORF">CAEBREN_17644</name>
</gene>
<dbReference type="GO" id="GO:0005886">
    <property type="term" value="C:plasma membrane"/>
    <property type="evidence" value="ECO:0007669"/>
    <property type="project" value="UniProtKB-SubCell"/>
</dbReference>
<keyword evidence="5" id="KW-0297">G-protein coupled receptor</keyword>
<evidence type="ECO:0000256" key="1">
    <source>
        <dbReference type="ARBA" id="ARBA00004651"/>
    </source>
</evidence>
<feature type="transmembrane region" description="Helical" evidence="9">
    <location>
        <begin position="281"/>
        <end position="309"/>
    </location>
</feature>
<dbReference type="Gene3D" id="1.20.1070.10">
    <property type="entry name" value="Rhodopsin 7-helix transmembrane proteins"/>
    <property type="match status" value="1"/>
</dbReference>
<sequence length="369" mass="41596">MFDQPSTSLLQSFKHYILYVEEVETIVFWIGLIAPFTLLSMATFLNAYFLYALIPEFRKMNDTTKKQYIFVLSRGMSSLSAAFVMLLMRGLQIISPGFFILMLFFAIEDVSFYTLLGSYVGSAILLYLATVRPVFYSLRVSVRTVYGCAAANVIGSIVISVIAAVFQAAEQSQGPFQCGAHCQHVITIVMVSITMTAFTIPIITLSFVLVTLCLHGRRHESIGSFSSDSSVFKSARTRLAWTLFTFTLISLSEAMPTFYLVRLNINSDMTECVNFYQADHLIYPAIMSSFQTLAWAVALVVDPLCGLLFDPRIRKVSVRHISHLKSILTNIFCCTMLFTKEDEEKKEKKCPEESVDFDFGLEEVIVMKM</sequence>
<keyword evidence="7" id="KW-0675">Receptor</keyword>
<dbReference type="Proteomes" id="UP000008068">
    <property type="component" value="Unassembled WGS sequence"/>
</dbReference>
<comment type="subcellular location">
    <subcellularLocation>
        <location evidence="1">Cell membrane</location>
        <topology evidence="1">Multi-pass membrane protein</topology>
    </subcellularLocation>
</comment>
<dbReference type="SUPFAM" id="SSF81321">
    <property type="entry name" value="Family A G protein-coupled receptor-like"/>
    <property type="match status" value="1"/>
</dbReference>
<feature type="transmembrane region" description="Helical" evidence="9">
    <location>
        <begin position="144"/>
        <end position="166"/>
    </location>
</feature>
<dbReference type="HOGENOM" id="CLU_047461_1_0_1"/>
<proteinExistence type="predicted"/>
<dbReference type="STRING" id="135651.G0MPE4"/>
<dbReference type="PANTHER" id="PTHR37441:SF2">
    <property type="entry name" value="G-PROTEIN COUPLED RECEPTOR B0244.10-RELATED"/>
    <property type="match status" value="1"/>
</dbReference>
<name>G0MPE4_CAEBE</name>
<dbReference type="OMA" id="VIQNTIC"/>
<dbReference type="OrthoDB" id="5790882at2759"/>
<feature type="transmembrane region" description="Helical" evidence="9">
    <location>
        <begin position="112"/>
        <end position="132"/>
    </location>
</feature>
<keyword evidence="8" id="KW-0807">Transducer</keyword>
<protein>
    <recommendedName>
        <fullName evidence="12">G-protein coupled receptors family 1 profile domain-containing protein</fullName>
    </recommendedName>
</protein>
<dbReference type="AlphaFoldDB" id="G0MPE4"/>
<keyword evidence="3 9" id="KW-0812">Transmembrane</keyword>
<keyword evidence="4 9" id="KW-1133">Transmembrane helix</keyword>
<evidence type="ECO:0000256" key="8">
    <source>
        <dbReference type="ARBA" id="ARBA00023224"/>
    </source>
</evidence>
<evidence type="ECO:0000256" key="9">
    <source>
        <dbReference type="SAM" id="Phobius"/>
    </source>
</evidence>
<feature type="transmembrane region" description="Helical" evidence="9">
    <location>
        <begin position="239"/>
        <end position="261"/>
    </location>
</feature>
<dbReference type="EMBL" id="GL379805">
    <property type="protein sequence ID" value="EGT39814.1"/>
    <property type="molecule type" value="Genomic_DNA"/>
</dbReference>
<dbReference type="eggNOG" id="ENOG502THD0">
    <property type="taxonomic scope" value="Eukaryota"/>
</dbReference>
<accession>G0MPE4</accession>
<evidence type="ECO:0000256" key="3">
    <source>
        <dbReference type="ARBA" id="ARBA00022692"/>
    </source>
</evidence>
<keyword evidence="2" id="KW-1003">Cell membrane</keyword>
<evidence type="ECO:0000256" key="7">
    <source>
        <dbReference type="ARBA" id="ARBA00023170"/>
    </source>
</evidence>
<dbReference type="InterPro" id="IPR040435">
    <property type="entry name" value="Put_GPCR_Chromadorea"/>
</dbReference>
<feature type="transmembrane region" description="Helical" evidence="9">
    <location>
        <begin position="26"/>
        <end position="54"/>
    </location>
</feature>
<keyword evidence="6 9" id="KW-0472">Membrane</keyword>
<evidence type="ECO:0000256" key="6">
    <source>
        <dbReference type="ARBA" id="ARBA00023136"/>
    </source>
</evidence>
<keyword evidence="11" id="KW-1185">Reference proteome</keyword>
<reference evidence="11" key="1">
    <citation type="submission" date="2011-07" db="EMBL/GenBank/DDBJ databases">
        <authorList>
            <consortium name="Caenorhabditis brenneri Sequencing and Analysis Consortium"/>
            <person name="Wilson R.K."/>
        </authorList>
    </citation>
    <scope>NUCLEOTIDE SEQUENCE [LARGE SCALE GENOMIC DNA]</scope>
    <source>
        <strain evidence="11">PB2801</strain>
    </source>
</reference>
<dbReference type="FunCoup" id="G0MPE4">
    <property type="interactions" value="26"/>
</dbReference>
<evidence type="ECO:0000313" key="10">
    <source>
        <dbReference type="EMBL" id="EGT39814.1"/>
    </source>
</evidence>
<evidence type="ECO:0000313" key="11">
    <source>
        <dbReference type="Proteomes" id="UP000008068"/>
    </source>
</evidence>
<evidence type="ECO:0000256" key="2">
    <source>
        <dbReference type="ARBA" id="ARBA00022475"/>
    </source>
</evidence>
<dbReference type="PANTHER" id="PTHR37441">
    <property type="entry name" value="PROTEIN CBG16518"/>
    <property type="match status" value="1"/>
</dbReference>
<feature type="transmembrane region" description="Helical" evidence="9">
    <location>
        <begin position="75"/>
        <end position="106"/>
    </location>
</feature>